<gene>
    <name evidence="5" type="ORF">STA1M1_31110</name>
</gene>
<keyword evidence="3" id="KW-0812">Transmembrane</keyword>
<name>A0ABQ5LYQ7_9RHOB</name>
<evidence type="ECO:0000256" key="1">
    <source>
        <dbReference type="ARBA" id="ARBA00006464"/>
    </source>
</evidence>
<dbReference type="PANTHER" id="PTHR30576">
    <property type="entry name" value="COLANIC BIOSYNTHESIS UDP-GLUCOSE LIPID CARRIER TRANSFERASE"/>
    <property type="match status" value="1"/>
</dbReference>
<accession>A0ABQ5LYQ7</accession>
<keyword evidence="2" id="KW-0270">Exopolysaccharide synthesis</keyword>
<evidence type="ECO:0000256" key="2">
    <source>
        <dbReference type="ARBA" id="ARBA00023169"/>
    </source>
</evidence>
<evidence type="ECO:0000259" key="4">
    <source>
        <dbReference type="Pfam" id="PF02397"/>
    </source>
</evidence>
<protein>
    <recommendedName>
        <fullName evidence="4">Bacterial sugar transferase domain-containing protein</fullName>
    </recommendedName>
</protein>
<dbReference type="Pfam" id="PF02397">
    <property type="entry name" value="Bac_transf"/>
    <property type="match status" value="1"/>
</dbReference>
<keyword evidence="3" id="KW-0472">Membrane</keyword>
<feature type="domain" description="Bacterial sugar transferase" evidence="4">
    <location>
        <begin position="13"/>
        <end position="197"/>
    </location>
</feature>
<comment type="caution">
    <text evidence="5">The sequence shown here is derived from an EMBL/GenBank/DDBJ whole genome shotgun (WGS) entry which is preliminary data.</text>
</comment>
<keyword evidence="6" id="KW-1185">Reference proteome</keyword>
<dbReference type="InterPro" id="IPR003362">
    <property type="entry name" value="Bact_transf"/>
</dbReference>
<proteinExistence type="inferred from homology"/>
<dbReference type="Proteomes" id="UP001144205">
    <property type="component" value="Unassembled WGS sequence"/>
</dbReference>
<organism evidence="5 6">
    <name type="scientific">Sinisalibacter aestuarii</name>
    <dbReference type="NCBI Taxonomy" id="2949426"/>
    <lineage>
        <taxon>Bacteria</taxon>
        <taxon>Pseudomonadati</taxon>
        <taxon>Pseudomonadota</taxon>
        <taxon>Alphaproteobacteria</taxon>
        <taxon>Rhodobacterales</taxon>
        <taxon>Roseobacteraceae</taxon>
        <taxon>Sinisalibacter</taxon>
    </lineage>
</organism>
<dbReference type="EMBL" id="BROH01000010">
    <property type="protein sequence ID" value="GKY89242.1"/>
    <property type="molecule type" value="Genomic_DNA"/>
</dbReference>
<comment type="similarity">
    <text evidence="1">Belongs to the bacterial sugar transferase family.</text>
</comment>
<feature type="transmembrane region" description="Helical" evidence="3">
    <location>
        <begin position="18"/>
        <end position="38"/>
    </location>
</feature>
<keyword evidence="3" id="KW-1133">Transmembrane helix</keyword>
<evidence type="ECO:0000256" key="3">
    <source>
        <dbReference type="SAM" id="Phobius"/>
    </source>
</evidence>
<evidence type="ECO:0000313" key="6">
    <source>
        <dbReference type="Proteomes" id="UP001144205"/>
    </source>
</evidence>
<dbReference type="PANTHER" id="PTHR30576:SF0">
    <property type="entry name" value="UNDECAPRENYL-PHOSPHATE N-ACETYLGALACTOSAMINYL 1-PHOSPHATE TRANSFERASE-RELATED"/>
    <property type="match status" value="1"/>
</dbReference>
<reference evidence="5" key="1">
    <citation type="journal article" date="2023" name="Int. J. Syst. Evol. Microbiol.">
        <title>Sinisalibacter aestuarii sp. nov., isolated from estuarine sediment of the Arakawa River.</title>
        <authorList>
            <person name="Arafat S.T."/>
            <person name="Hirano S."/>
            <person name="Sato A."/>
            <person name="Takeuchi K."/>
            <person name="Yasuda T."/>
            <person name="Terahara T."/>
            <person name="Hamada M."/>
            <person name="Kobayashi T."/>
        </authorList>
    </citation>
    <scope>NUCLEOTIDE SEQUENCE</scope>
    <source>
        <strain evidence="5">B-399</strain>
    </source>
</reference>
<sequence length="203" mass="23236">MLVGGTDHFWLNKRISDILGSVALLPTLGALALLLLVLNLRLNPGPLFFYQHRMGRFGKRFVAIKFRTMLPEAPGKQVKRGYRDPLEHHRITPFGRFLRQTRIDELPQIINVLRGEMSLIGPRPDYYDHALEYLEAIPEYRARHAIRPGISGLAQVTLGYAIGLDQTRAKAHADLTYIRNACLWLDIKIFWLTLVTVTLRRGI</sequence>
<evidence type="ECO:0000313" key="5">
    <source>
        <dbReference type="EMBL" id="GKY89242.1"/>
    </source>
</evidence>